<dbReference type="InterPro" id="IPR006202">
    <property type="entry name" value="Neur_chan_lig-bd"/>
</dbReference>
<evidence type="ECO:0000256" key="11">
    <source>
        <dbReference type="ARBA" id="ARBA00023170"/>
    </source>
</evidence>
<protein>
    <recommendedName>
        <fullName evidence="21">Neurotransmitter-gated ion-channel ligand-binding domain-containing protein</fullName>
    </recommendedName>
</protein>
<dbReference type="InterPro" id="IPR036719">
    <property type="entry name" value="Neuro-gated_channel_TM_sf"/>
</dbReference>
<comment type="subcellular location">
    <subcellularLocation>
        <location evidence="15">Synaptic cell membrane</location>
        <topology evidence="15">Multi-pass membrane protein</topology>
    </subcellularLocation>
</comment>
<dbReference type="InterPro" id="IPR006029">
    <property type="entry name" value="Neurotrans-gated_channel_TM"/>
</dbReference>
<dbReference type="FunFam" id="2.70.170.10:FF:000028">
    <property type="entry name" value="AcetylCholine Receptor"/>
    <property type="match status" value="1"/>
</dbReference>
<dbReference type="Pfam" id="PF02932">
    <property type="entry name" value="Neur_chan_memb"/>
    <property type="match status" value="1"/>
</dbReference>
<dbReference type="InterPro" id="IPR002394">
    <property type="entry name" value="Nicotinic_acetylcholine_rcpt"/>
</dbReference>
<dbReference type="PANTHER" id="PTHR18945">
    <property type="entry name" value="NEUROTRANSMITTER GATED ION CHANNEL"/>
    <property type="match status" value="1"/>
</dbReference>
<organism evidence="20">
    <name type="scientific">Graphocephala atropunctata</name>
    <dbReference type="NCBI Taxonomy" id="36148"/>
    <lineage>
        <taxon>Eukaryota</taxon>
        <taxon>Metazoa</taxon>
        <taxon>Ecdysozoa</taxon>
        <taxon>Arthropoda</taxon>
        <taxon>Hexapoda</taxon>
        <taxon>Insecta</taxon>
        <taxon>Pterygota</taxon>
        <taxon>Neoptera</taxon>
        <taxon>Paraneoptera</taxon>
        <taxon>Hemiptera</taxon>
        <taxon>Auchenorrhyncha</taxon>
        <taxon>Membracoidea</taxon>
        <taxon>Cicadellidae</taxon>
        <taxon>Cicadellinae</taxon>
        <taxon>Cicadellini</taxon>
        <taxon>Graphocephala</taxon>
    </lineage>
</organism>
<dbReference type="GO" id="GO:0045211">
    <property type="term" value="C:postsynaptic membrane"/>
    <property type="evidence" value="ECO:0007669"/>
    <property type="project" value="InterPro"/>
</dbReference>
<evidence type="ECO:0000256" key="12">
    <source>
        <dbReference type="ARBA" id="ARBA00023180"/>
    </source>
</evidence>
<evidence type="ECO:0000256" key="7">
    <source>
        <dbReference type="ARBA" id="ARBA00023018"/>
    </source>
</evidence>
<evidence type="ECO:0000256" key="8">
    <source>
        <dbReference type="ARBA" id="ARBA00023065"/>
    </source>
</evidence>
<evidence type="ECO:0000256" key="14">
    <source>
        <dbReference type="ARBA" id="ARBA00023303"/>
    </source>
</evidence>
<evidence type="ECO:0000256" key="16">
    <source>
        <dbReference type="SAM" id="Phobius"/>
    </source>
</evidence>
<dbReference type="InterPro" id="IPR038050">
    <property type="entry name" value="Neuro_actylchol_rec"/>
</dbReference>
<evidence type="ECO:0000256" key="13">
    <source>
        <dbReference type="ARBA" id="ARBA00023286"/>
    </source>
</evidence>
<keyword evidence="5 16" id="KW-0812">Transmembrane</keyword>
<comment type="similarity">
    <text evidence="2">Belongs to the ligand-gated ion channel (TC 1.A.9) family. Acetylcholine receptor (TC 1.A.9.1) subfamily.</text>
</comment>
<dbReference type="Gene3D" id="2.70.170.10">
    <property type="entry name" value="Neurotransmitter-gated ion-channel ligand-binding domain"/>
    <property type="match status" value="1"/>
</dbReference>
<dbReference type="GO" id="GO:0022848">
    <property type="term" value="F:acetylcholine-gated monoatomic cation-selective channel activity"/>
    <property type="evidence" value="ECO:0007669"/>
    <property type="project" value="InterPro"/>
</dbReference>
<accession>A0A1B6MC81</accession>
<dbReference type="InterPro" id="IPR006201">
    <property type="entry name" value="Neur_channel"/>
</dbReference>
<keyword evidence="7" id="KW-0770">Synapse</keyword>
<feature type="transmembrane region" description="Helical" evidence="16">
    <location>
        <begin position="247"/>
        <end position="270"/>
    </location>
</feature>
<reference evidence="20" key="1">
    <citation type="submission" date="2015-11" db="EMBL/GenBank/DDBJ databases">
        <title>De novo transcriptome assembly of four potential Pierce s Disease insect vectors from Arizona vineyards.</title>
        <authorList>
            <person name="Tassone E.E."/>
        </authorList>
    </citation>
    <scope>NUCLEOTIDE SEQUENCE</scope>
</reference>
<evidence type="ECO:0000256" key="2">
    <source>
        <dbReference type="ARBA" id="ARBA00009237"/>
    </source>
</evidence>
<keyword evidence="3" id="KW-0813">Transport</keyword>
<dbReference type="Pfam" id="PF02931">
    <property type="entry name" value="Neur_chan_LBD"/>
    <property type="match status" value="1"/>
</dbReference>
<feature type="transmembrane region" description="Helical" evidence="16">
    <location>
        <begin position="416"/>
        <end position="434"/>
    </location>
</feature>
<feature type="transmembrane region" description="Helical" evidence="16">
    <location>
        <begin position="311"/>
        <end position="332"/>
    </location>
</feature>
<dbReference type="PRINTS" id="PR00252">
    <property type="entry name" value="NRIONCHANNEL"/>
</dbReference>
<evidence type="ECO:0000256" key="10">
    <source>
        <dbReference type="ARBA" id="ARBA00023157"/>
    </source>
</evidence>
<sequence>MRWLGAQLMLTSLVAADLLLSQPPPNASGKVLWNATWTDQLKHDLLMKYDKFARPAEHSNVTEVKFQLVIKHVEVDEVRSLMVVNAWSSFSWIDEKLKWNDSDYGGITKIYVGDHEIWQPDVVLYNSALGNSVDHYGNTHCIVYMDGSVIWVPPSQFSVYCDINLRKWPYDTHSCKLYFGSWVYDGEQIYLKRPEHKKNSDGDMEMDPCEWKVLSVEEFEHKKYYTCCSEPYYNIEVLITVERRSPAYIGVVFTPAFVCVVLTLLVFWLPPSASEKFLLSGITSVIICMFLAYFSQRLPVMGAHTPLIVEFYAYNLVLVCLSVVVSVVSVSLSRRARTRPVPWAISRILNSRLAFFLGLGDTKNTFVTMYPRQDGEELHERSLVDRGRTESVDTTSQQSLNCSRDWILLATAMDRLIFFLYLAIFIFIASVFYLS</sequence>
<evidence type="ECO:0000259" key="19">
    <source>
        <dbReference type="Pfam" id="PF02932"/>
    </source>
</evidence>
<name>A0A1B6MC81_9HEMI</name>
<evidence type="ECO:0000256" key="9">
    <source>
        <dbReference type="ARBA" id="ARBA00023136"/>
    </source>
</evidence>
<feature type="transmembrane region" description="Helical" evidence="16">
    <location>
        <begin position="277"/>
        <end position="296"/>
    </location>
</feature>
<keyword evidence="9 16" id="KW-0472">Membrane</keyword>
<keyword evidence="17" id="KW-0732">Signal</keyword>
<gene>
    <name evidence="20" type="ORF">g.11882</name>
</gene>
<evidence type="ECO:0000256" key="1">
    <source>
        <dbReference type="ARBA" id="ARBA00003328"/>
    </source>
</evidence>
<evidence type="ECO:0008006" key="21">
    <source>
        <dbReference type="Google" id="ProtNLM"/>
    </source>
</evidence>
<keyword evidence="4" id="KW-1003">Cell membrane</keyword>
<feature type="domain" description="Neurotransmitter-gated ion-channel ligand-binding" evidence="18">
    <location>
        <begin position="39"/>
        <end position="244"/>
    </location>
</feature>
<dbReference type="Gene3D" id="1.20.58.390">
    <property type="entry name" value="Neurotransmitter-gated ion-channel transmembrane domain"/>
    <property type="match status" value="1"/>
</dbReference>
<evidence type="ECO:0000256" key="6">
    <source>
        <dbReference type="ARBA" id="ARBA00022989"/>
    </source>
</evidence>
<keyword evidence="6 16" id="KW-1133">Transmembrane helix</keyword>
<evidence type="ECO:0000256" key="4">
    <source>
        <dbReference type="ARBA" id="ARBA00022475"/>
    </source>
</evidence>
<evidence type="ECO:0000313" key="20">
    <source>
        <dbReference type="EMBL" id="JAT33542.1"/>
    </source>
</evidence>
<keyword evidence="10" id="KW-1015">Disulfide bond</keyword>
<dbReference type="AlphaFoldDB" id="A0A1B6MC81"/>
<dbReference type="SUPFAM" id="SSF63712">
    <property type="entry name" value="Nicotinic receptor ligand binding domain-like"/>
    <property type="match status" value="1"/>
</dbReference>
<dbReference type="GO" id="GO:0004888">
    <property type="term" value="F:transmembrane signaling receptor activity"/>
    <property type="evidence" value="ECO:0007669"/>
    <property type="project" value="InterPro"/>
</dbReference>
<evidence type="ECO:0000256" key="3">
    <source>
        <dbReference type="ARBA" id="ARBA00022448"/>
    </source>
</evidence>
<evidence type="ECO:0000256" key="17">
    <source>
        <dbReference type="SAM" id="SignalP"/>
    </source>
</evidence>
<feature type="domain" description="Neurotransmitter-gated ion-channel transmembrane" evidence="19">
    <location>
        <begin position="254"/>
        <end position="393"/>
    </location>
</feature>
<keyword evidence="8" id="KW-0406">Ion transport</keyword>
<evidence type="ECO:0000256" key="5">
    <source>
        <dbReference type="ARBA" id="ARBA00022692"/>
    </source>
</evidence>
<comment type="function">
    <text evidence="1">After binding acetylcholine, the AChR responds by an extensive change in conformation that affects all subunits and leads to opening of an ion-conducting channel across the plasma membrane.</text>
</comment>
<dbReference type="SUPFAM" id="SSF90112">
    <property type="entry name" value="Neurotransmitter-gated ion-channel transmembrane pore"/>
    <property type="match status" value="1"/>
</dbReference>
<feature type="chain" id="PRO_5008588152" description="Neurotransmitter-gated ion-channel ligand-binding domain-containing protein" evidence="17">
    <location>
        <begin position="17"/>
        <end position="435"/>
    </location>
</feature>
<dbReference type="PRINTS" id="PR00254">
    <property type="entry name" value="NICOTINICR"/>
</dbReference>
<dbReference type="EMBL" id="GEBQ01006435">
    <property type="protein sequence ID" value="JAT33542.1"/>
    <property type="molecule type" value="Transcribed_RNA"/>
</dbReference>
<keyword evidence="14" id="KW-0407">Ion channel</keyword>
<evidence type="ECO:0000256" key="15">
    <source>
        <dbReference type="ARBA" id="ARBA00034099"/>
    </source>
</evidence>
<feature type="signal peptide" evidence="17">
    <location>
        <begin position="1"/>
        <end position="16"/>
    </location>
</feature>
<keyword evidence="11" id="KW-0675">Receptor</keyword>
<evidence type="ECO:0000259" key="18">
    <source>
        <dbReference type="Pfam" id="PF02931"/>
    </source>
</evidence>
<keyword evidence="12" id="KW-0325">Glycoprotein</keyword>
<keyword evidence="13" id="KW-1071">Ligand-gated ion channel</keyword>
<proteinExistence type="inferred from homology"/>
<dbReference type="InterPro" id="IPR036734">
    <property type="entry name" value="Neur_chan_lig-bd_sf"/>
</dbReference>